<evidence type="ECO:0000313" key="2">
    <source>
        <dbReference type="EMBL" id="QNP45870.1"/>
    </source>
</evidence>
<dbReference type="EMBL" id="CP060782">
    <property type="protein sequence ID" value="QNP45870.1"/>
    <property type="molecule type" value="Genomic_DNA"/>
</dbReference>
<dbReference type="InterPro" id="IPR051450">
    <property type="entry name" value="Gfo/Idh/MocA_Oxidoreductases"/>
</dbReference>
<feature type="domain" description="Gfo/Idh/MocA-like oxidoreductase N-terminal" evidence="1">
    <location>
        <begin position="5"/>
        <end position="61"/>
    </location>
</feature>
<dbReference type="PANTHER" id="PTHR43377:SF1">
    <property type="entry name" value="BILIVERDIN REDUCTASE A"/>
    <property type="match status" value="1"/>
</dbReference>
<dbReference type="PANTHER" id="PTHR43377">
    <property type="entry name" value="BILIVERDIN REDUCTASE A"/>
    <property type="match status" value="1"/>
</dbReference>
<proteinExistence type="predicted"/>
<dbReference type="Proteomes" id="UP000516105">
    <property type="component" value="Chromosome"/>
</dbReference>
<dbReference type="Gene3D" id="3.30.360.10">
    <property type="entry name" value="Dihydrodipicolinate Reductase, domain 2"/>
    <property type="match status" value="1"/>
</dbReference>
<organism evidence="2 3">
    <name type="scientific">Sphingomonas sediminicola</name>
    <dbReference type="NCBI Taxonomy" id="386874"/>
    <lineage>
        <taxon>Bacteria</taxon>
        <taxon>Pseudomonadati</taxon>
        <taxon>Pseudomonadota</taxon>
        <taxon>Alphaproteobacteria</taxon>
        <taxon>Sphingomonadales</taxon>
        <taxon>Sphingomonadaceae</taxon>
        <taxon>Sphingomonas</taxon>
    </lineage>
</organism>
<dbReference type="InterPro" id="IPR036291">
    <property type="entry name" value="NAD(P)-bd_dom_sf"/>
</dbReference>
<dbReference type="InterPro" id="IPR000683">
    <property type="entry name" value="Gfo/Idh/MocA-like_OxRdtase_N"/>
</dbReference>
<evidence type="ECO:0000259" key="1">
    <source>
        <dbReference type="Pfam" id="PF01408"/>
    </source>
</evidence>
<accession>A0ABX6TA41</accession>
<sequence length="138" mass="15412">MKQVEGLEAVAITTPPSPRYEIVRECIARGLHVLMEKPPTVTLSETDELARLAEAKGVTLFATWHARHNPAVATAARLLAGKRISEMRILWHEDVHKWHPGQQWIWEPGASACSIPASTPSRSRRRFSPARCLFGQPS</sequence>
<dbReference type="SUPFAM" id="SSF51735">
    <property type="entry name" value="NAD(P)-binding Rossmann-fold domains"/>
    <property type="match status" value="1"/>
</dbReference>
<keyword evidence="3" id="KW-1185">Reference proteome</keyword>
<protein>
    <submittedName>
        <fullName evidence="2">Gfo/Idh/MocA family oxidoreductase</fullName>
    </submittedName>
</protein>
<evidence type="ECO:0000313" key="3">
    <source>
        <dbReference type="Proteomes" id="UP000516105"/>
    </source>
</evidence>
<dbReference type="Gene3D" id="3.40.50.720">
    <property type="entry name" value="NAD(P)-binding Rossmann-like Domain"/>
    <property type="match status" value="1"/>
</dbReference>
<reference evidence="2 3" key="1">
    <citation type="submission" date="2020-08" db="EMBL/GenBank/DDBJ databases">
        <title>Genome sequence of Sphingomonas sediminicola KACC 15039T.</title>
        <authorList>
            <person name="Hyun D.-W."/>
            <person name="Bae J.-W."/>
        </authorList>
    </citation>
    <scope>NUCLEOTIDE SEQUENCE [LARGE SCALE GENOMIC DNA]</scope>
    <source>
        <strain evidence="2 3">KACC 15039</strain>
    </source>
</reference>
<gene>
    <name evidence="2" type="ORF">H9L14_00680</name>
</gene>
<dbReference type="Pfam" id="PF01408">
    <property type="entry name" value="GFO_IDH_MocA"/>
    <property type="match status" value="1"/>
</dbReference>
<name>A0ABX6TA41_9SPHN</name>